<organism evidence="2 3">
    <name type="scientific">Roseibium aggregatum</name>
    <dbReference type="NCBI Taxonomy" id="187304"/>
    <lineage>
        <taxon>Bacteria</taxon>
        <taxon>Pseudomonadati</taxon>
        <taxon>Pseudomonadota</taxon>
        <taxon>Alphaproteobacteria</taxon>
        <taxon>Hyphomicrobiales</taxon>
        <taxon>Stappiaceae</taxon>
        <taxon>Roseibium</taxon>
    </lineage>
</organism>
<feature type="signal peptide" evidence="1">
    <location>
        <begin position="1"/>
        <end position="20"/>
    </location>
</feature>
<evidence type="ECO:0000256" key="1">
    <source>
        <dbReference type="SAM" id="SignalP"/>
    </source>
</evidence>
<name>A0A0M6XZE4_9HYPH</name>
<dbReference type="EMBL" id="CXST01000001">
    <property type="protein sequence ID" value="CTQ42356.1"/>
    <property type="molecule type" value="Genomic_DNA"/>
</dbReference>
<reference evidence="3" key="1">
    <citation type="submission" date="2015-07" db="EMBL/GenBank/DDBJ databases">
        <authorList>
            <person name="Rodrigo-Torres Lidia"/>
            <person name="Arahal R.David."/>
        </authorList>
    </citation>
    <scope>NUCLEOTIDE SEQUENCE [LARGE SCALE GENOMIC DNA]</scope>
    <source>
        <strain evidence="3">CECT 4801</strain>
    </source>
</reference>
<accession>A0A0M6XZE4</accession>
<dbReference type="AlphaFoldDB" id="A0A0M6XZE4"/>
<dbReference type="RefSeq" id="WP_145903437.1">
    <property type="nucleotide sequence ID" value="NZ_CXST01000001.1"/>
</dbReference>
<sequence>MIKPATILAALLCAGSTAFAGAIPQPGDFYLISRDRSGHFVGSHKLFTENARGLKKVSYCQRSYFVRSHSVAWTQVETERGNKVQVEFNFGRGWRPICGNPERQVSLEDIGVTMSAHDLLAAPDETSAPQSRLSAIGAMFQSNSAEEGHSTYHTR</sequence>
<keyword evidence="1" id="KW-0732">Signal</keyword>
<proteinExistence type="predicted"/>
<gene>
    <name evidence="2" type="ORF">LAL4801_00783</name>
</gene>
<dbReference type="STRING" id="187304.B0E33_26240"/>
<dbReference type="OrthoDB" id="7847064at2"/>
<protein>
    <submittedName>
        <fullName evidence="2">Uncharacterized protein</fullName>
    </submittedName>
</protein>
<evidence type="ECO:0000313" key="3">
    <source>
        <dbReference type="Proteomes" id="UP000048926"/>
    </source>
</evidence>
<evidence type="ECO:0000313" key="2">
    <source>
        <dbReference type="EMBL" id="CTQ42356.1"/>
    </source>
</evidence>
<keyword evidence="3" id="KW-1185">Reference proteome</keyword>
<feature type="chain" id="PRO_5005807234" evidence="1">
    <location>
        <begin position="21"/>
        <end position="155"/>
    </location>
</feature>
<dbReference type="Proteomes" id="UP000048926">
    <property type="component" value="Unassembled WGS sequence"/>
</dbReference>